<dbReference type="Pfam" id="PF12724">
    <property type="entry name" value="Flavodoxin_5"/>
    <property type="match status" value="1"/>
</dbReference>
<protein>
    <submittedName>
        <fullName evidence="2">Flavodoxin</fullName>
    </submittedName>
</protein>
<evidence type="ECO:0000313" key="3">
    <source>
        <dbReference type="Proteomes" id="UP000474630"/>
    </source>
</evidence>
<dbReference type="SUPFAM" id="SSF52218">
    <property type="entry name" value="Flavoproteins"/>
    <property type="match status" value="1"/>
</dbReference>
<gene>
    <name evidence="2" type="ORF">G0Q07_03730</name>
</gene>
<dbReference type="GO" id="GO:0070819">
    <property type="term" value="F:menaquinone-dependent protoporphyrinogen oxidase activity"/>
    <property type="evidence" value="ECO:0007669"/>
    <property type="project" value="TreeGrafter"/>
</dbReference>
<accession>A0A6C0R8U9</accession>
<dbReference type="InterPro" id="IPR052200">
    <property type="entry name" value="Protoporphyrinogen_IX_DH"/>
</dbReference>
<dbReference type="EMBL" id="CP048409">
    <property type="protein sequence ID" value="QIA06898.1"/>
    <property type="molecule type" value="Genomic_DNA"/>
</dbReference>
<name>A0A6C0R8U9_9BACT</name>
<keyword evidence="3" id="KW-1185">Reference proteome</keyword>
<dbReference type="Gene3D" id="3.40.50.360">
    <property type="match status" value="1"/>
</dbReference>
<evidence type="ECO:0000313" key="2">
    <source>
        <dbReference type="EMBL" id="QIA06898.1"/>
    </source>
</evidence>
<dbReference type="InterPro" id="IPR026816">
    <property type="entry name" value="Flavodoxin_dom"/>
</dbReference>
<dbReference type="KEGG" id="drc:G0Q07_03730"/>
<evidence type="ECO:0000259" key="1">
    <source>
        <dbReference type="Pfam" id="PF12724"/>
    </source>
</evidence>
<dbReference type="Proteomes" id="UP000474630">
    <property type="component" value="Chromosome"/>
</dbReference>
<dbReference type="InterPro" id="IPR029039">
    <property type="entry name" value="Flavoprotein-like_sf"/>
</dbReference>
<organism evidence="2 3">
    <name type="scientific">Draconibacterium halophilum</name>
    <dbReference type="NCBI Taxonomy" id="2706887"/>
    <lineage>
        <taxon>Bacteria</taxon>
        <taxon>Pseudomonadati</taxon>
        <taxon>Bacteroidota</taxon>
        <taxon>Bacteroidia</taxon>
        <taxon>Marinilabiliales</taxon>
        <taxon>Prolixibacteraceae</taxon>
        <taxon>Draconibacterium</taxon>
    </lineage>
</organism>
<feature type="domain" description="Flavodoxin" evidence="1">
    <location>
        <begin position="4"/>
        <end position="139"/>
    </location>
</feature>
<dbReference type="GO" id="GO:0006783">
    <property type="term" value="P:heme biosynthetic process"/>
    <property type="evidence" value="ECO:0007669"/>
    <property type="project" value="TreeGrafter"/>
</dbReference>
<dbReference type="AlphaFoldDB" id="A0A6C0R8U9"/>
<proteinExistence type="predicted"/>
<dbReference type="PANTHER" id="PTHR38030:SF2">
    <property type="entry name" value="PROTOPORPHYRINOGEN IX DEHYDROGENASE [QUINONE]"/>
    <property type="match status" value="1"/>
</dbReference>
<sequence length="167" mass="18823">MKTLITYCTTHGCTEKTATELKQFLGGEVLLVNLKKEAAPNLSSFDRVIIGGSIHAGQIQKKVKDYCTENIDILKNKELGLFICCMEEGEKAEIQLQDAFANDLLQSAKATACLGGEFDFNKMNFFQKMIVKKVAKIEDSVSHINHDAIKRFSKQMNQIFNPFMFFV</sequence>
<dbReference type="GO" id="GO:0010181">
    <property type="term" value="F:FMN binding"/>
    <property type="evidence" value="ECO:0007669"/>
    <property type="project" value="TreeGrafter"/>
</dbReference>
<dbReference type="PANTHER" id="PTHR38030">
    <property type="entry name" value="PROTOPORPHYRINOGEN IX DEHYDROGENASE [MENAQUINONE]"/>
    <property type="match status" value="1"/>
</dbReference>
<reference evidence="2 3" key="1">
    <citation type="submission" date="2020-02" db="EMBL/GenBank/DDBJ databases">
        <title>Genome sequencing for Draconibacterium sp. strain M1.</title>
        <authorList>
            <person name="Park S.-J."/>
        </authorList>
    </citation>
    <scope>NUCLEOTIDE SEQUENCE [LARGE SCALE GENOMIC DNA]</scope>
    <source>
        <strain evidence="2 3">M1</strain>
    </source>
</reference>
<dbReference type="RefSeq" id="WP_163344827.1">
    <property type="nucleotide sequence ID" value="NZ_CP048409.1"/>
</dbReference>